<organism evidence="5 6">
    <name type="scientific">Succiniclasticum ruminis DSM 9236</name>
    <dbReference type="NCBI Taxonomy" id="1123323"/>
    <lineage>
        <taxon>Bacteria</taxon>
        <taxon>Bacillati</taxon>
        <taxon>Bacillota</taxon>
        <taxon>Negativicutes</taxon>
        <taxon>Acidaminococcales</taxon>
        <taxon>Acidaminococcaceae</taxon>
        <taxon>Succiniclasticum</taxon>
    </lineage>
</organism>
<keyword evidence="6" id="KW-1185">Reference proteome</keyword>
<keyword evidence="2" id="KW-0732">Signal</keyword>
<dbReference type="SUPFAM" id="SSF88713">
    <property type="entry name" value="Glycoside hydrolase/deacetylase"/>
    <property type="match status" value="1"/>
</dbReference>
<dbReference type="PANTHER" id="PTHR34216:SF3">
    <property type="entry name" value="POLY-BETA-1,6-N-ACETYL-D-GLUCOSAMINE N-DEACETYLASE"/>
    <property type="match status" value="1"/>
</dbReference>
<evidence type="ECO:0000259" key="4">
    <source>
        <dbReference type="PROSITE" id="PS51677"/>
    </source>
</evidence>
<protein>
    <submittedName>
        <fullName evidence="5">Polysaccharide deacetylase</fullName>
    </submittedName>
</protein>
<feature type="domain" description="NodB homology" evidence="4">
    <location>
        <begin position="128"/>
        <end position="283"/>
    </location>
</feature>
<evidence type="ECO:0000256" key="1">
    <source>
        <dbReference type="ARBA" id="ARBA00004613"/>
    </source>
</evidence>
<reference evidence="5 6" key="1">
    <citation type="submission" date="2016-10" db="EMBL/GenBank/DDBJ databases">
        <authorList>
            <person name="de Groot N.N."/>
        </authorList>
    </citation>
    <scope>NUCLEOTIDE SEQUENCE [LARGE SCALE GENOMIC DNA]</scope>
    <source>
        <strain evidence="5 6">DSM 9236</strain>
    </source>
</reference>
<dbReference type="CDD" id="cd10918">
    <property type="entry name" value="CE4_NodB_like_5s_6s"/>
    <property type="match status" value="1"/>
</dbReference>
<accession>A0A1I2CKG2</accession>
<evidence type="ECO:0000256" key="3">
    <source>
        <dbReference type="SAM" id="Phobius"/>
    </source>
</evidence>
<dbReference type="InterPro" id="IPR011330">
    <property type="entry name" value="Glyco_hydro/deAcase_b/a-brl"/>
</dbReference>
<dbReference type="PROSITE" id="PS51677">
    <property type="entry name" value="NODB"/>
    <property type="match status" value="1"/>
</dbReference>
<evidence type="ECO:0000256" key="2">
    <source>
        <dbReference type="ARBA" id="ARBA00022729"/>
    </source>
</evidence>
<dbReference type="PANTHER" id="PTHR34216">
    <property type="match status" value="1"/>
</dbReference>
<dbReference type="RefSeq" id="WP_093913908.1">
    <property type="nucleotide sequence ID" value="NZ_FONL01000013.1"/>
</dbReference>
<dbReference type="Proteomes" id="UP000198896">
    <property type="component" value="Unassembled WGS sequence"/>
</dbReference>
<feature type="transmembrane region" description="Helical" evidence="3">
    <location>
        <begin position="12"/>
        <end position="31"/>
    </location>
</feature>
<evidence type="ECO:0000313" key="6">
    <source>
        <dbReference type="Proteomes" id="UP000198896"/>
    </source>
</evidence>
<dbReference type="GO" id="GO:0016810">
    <property type="term" value="F:hydrolase activity, acting on carbon-nitrogen (but not peptide) bonds"/>
    <property type="evidence" value="ECO:0007669"/>
    <property type="project" value="InterPro"/>
</dbReference>
<keyword evidence="3" id="KW-0812">Transmembrane</keyword>
<keyword evidence="3" id="KW-0472">Membrane</keyword>
<comment type="subcellular location">
    <subcellularLocation>
        <location evidence="1">Secreted</location>
    </subcellularLocation>
</comment>
<proteinExistence type="predicted"/>
<dbReference type="InterPro" id="IPR002509">
    <property type="entry name" value="NODB_dom"/>
</dbReference>
<dbReference type="GO" id="GO:0005975">
    <property type="term" value="P:carbohydrate metabolic process"/>
    <property type="evidence" value="ECO:0007669"/>
    <property type="project" value="InterPro"/>
</dbReference>
<keyword evidence="3" id="KW-1133">Transmembrane helix</keyword>
<name>A0A1I2CKG2_9FIRM</name>
<dbReference type="InterPro" id="IPR051398">
    <property type="entry name" value="Polysacch_Deacetylase"/>
</dbReference>
<evidence type="ECO:0000313" key="5">
    <source>
        <dbReference type="EMBL" id="SFE68837.1"/>
    </source>
</evidence>
<dbReference type="EMBL" id="FONL01000013">
    <property type="protein sequence ID" value="SFE68837.1"/>
    <property type="molecule type" value="Genomic_DNA"/>
</dbReference>
<dbReference type="Gene3D" id="3.20.20.370">
    <property type="entry name" value="Glycoside hydrolase/deacetylase"/>
    <property type="match status" value="1"/>
</dbReference>
<gene>
    <name evidence="5" type="ORF">SAMN05216245_11339</name>
</gene>
<dbReference type="OrthoDB" id="9778320at2"/>
<dbReference type="GO" id="GO:0005576">
    <property type="term" value="C:extracellular region"/>
    <property type="evidence" value="ECO:0007669"/>
    <property type="project" value="UniProtKB-SubCell"/>
</dbReference>
<dbReference type="Pfam" id="PF01522">
    <property type="entry name" value="Polysacc_deac_1"/>
    <property type="match status" value="1"/>
</dbReference>
<dbReference type="AlphaFoldDB" id="A0A1I2CKG2"/>
<dbReference type="STRING" id="1123323.SAMN05216245_11339"/>
<sequence length="283" mass="32294">MSLKEFKSEIVVTGIICLCAGLFSMAHYMGWLEQDYSLLGNLARNLYGPSVRQEMNRLQAVKEISPDIPRITALCYHEVRPDRKRDPLNVSPELFRRHIREFKKAGYTFIDVDDLRQCLAGKASLPEKALLISFDDGYADNYNYAYPILLDEKVSGTFFVVSSTVGNVNRMTADELREMQANGMAIGSHTVNHESLAGMADTEIEFEMRRSREALEKLLGRPVYALAYPEGKVDKAVLDKVGKYYEMAFLASVAPEKKQTLYTLQRYGVFSWNDRIESIFRNR</sequence>